<protein>
    <submittedName>
        <fullName evidence="2">Uncharacterized protein</fullName>
    </submittedName>
</protein>
<dbReference type="AlphaFoldDB" id="A0AAE8N4W5"/>
<accession>A0AAE8N4W5</accession>
<comment type="caution">
    <text evidence="2">The sequence shown here is derived from an EMBL/GenBank/DDBJ whole genome shotgun (WGS) entry which is preliminary data.</text>
</comment>
<reference evidence="2" key="1">
    <citation type="submission" date="2018-03" db="EMBL/GenBank/DDBJ databases">
        <authorList>
            <person name="Guldener U."/>
        </authorList>
    </citation>
    <scope>NUCLEOTIDE SEQUENCE</scope>
</reference>
<proteinExistence type="predicted"/>
<evidence type="ECO:0000313" key="2">
    <source>
        <dbReference type="EMBL" id="SPO06305.1"/>
    </source>
</evidence>
<dbReference type="Pfam" id="PF20174">
    <property type="entry name" value="DUF6540"/>
    <property type="match status" value="1"/>
</dbReference>
<dbReference type="EMBL" id="ONZQ02000015">
    <property type="protein sequence ID" value="SPO06305.1"/>
    <property type="molecule type" value="Genomic_DNA"/>
</dbReference>
<sequence>MNRKYMELPDGRQYSRTINTRTGVEGKWKEVPSNPDLETPKDEGSKRLYLVLENQAEGEPRHWFLFACDGESTDAVGRVWQVTGDATYMQYKHENGVRPFISDAYHTSFVLNLALSGSQEDEIEEAVRSEAPPSAVDRRAVRENCQGQVN</sequence>
<dbReference type="Proteomes" id="UP001187682">
    <property type="component" value="Unassembled WGS sequence"/>
</dbReference>
<feature type="region of interest" description="Disordered" evidence="1">
    <location>
        <begin position="123"/>
        <end position="150"/>
    </location>
</feature>
<organism evidence="2 3">
    <name type="scientific">Cephalotrichum gorgonifer</name>
    <dbReference type="NCBI Taxonomy" id="2041049"/>
    <lineage>
        <taxon>Eukaryota</taxon>
        <taxon>Fungi</taxon>
        <taxon>Dikarya</taxon>
        <taxon>Ascomycota</taxon>
        <taxon>Pezizomycotina</taxon>
        <taxon>Sordariomycetes</taxon>
        <taxon>Hypocreomycetidae</taxon>
        <taxon>Microascales</taxon>
        <taxon>Microascaceae</taxon>
        <taxon>Cephalotrichum</taxon>
    </lineage>
</organism>
<keyword evidence="3" id="KW-1185">Reference proteome</keyword>
<evidence type="ECO:0000313" key="3">
    <source>
        <dbReference type="Proteomes" id="UP001187682"/>
    </source>
</evidence>
<name>A0AAE8N4W5_9PEZI</name>
<dbReference type="InterPro" id="IPR046670">
    <property type="entry name" value="DUF6540"/>
</dbReference>
<evidence type="ECO:0000256" key="1">
    <source>
        <dbReference type="SAM" id="MobiDB-lite"/>
    </source>
</evidence>
<gene>
    <name evidence="2" type="ORF">DNG_08994</name>
</gene>